<name>A0AA88J9T5_FICCA</name>
<evidence type="ECO:0000256" key="1">
    <source>
        <dbReference type="SAM" id="MobiDB-lite"/>
    </source>
</evidence>
<proteinExistence type="predicted"/>
<dbReference type="AlphaFoldDB" id="A0AA88J9T5"/>
<evidence type="ECO:0000313" key="2">
    <source>
        <dbReference type="EMBL" id="GMN66037.1"/>
    </source>
</evidence>
<keyword evidence="3" id="KW-1185">Reference proteome</keyword>
<accession>A0AA88J9T5</accession>
<feature type="compositionally biased region" description="Basic and acidic residues" evidence="1">
    <location>
        <begin position="35"/>
        <end position="49"/>
    </location>
</feature>
<dbReference type="PANTHER" id="PTHR33240">
    <property type="entry name" value="OS08G0508500 PROTEIN"/>
    <property type="match status" value="1"/>
</dbReference>
<protein>
    <recommendedName>
        <fullName evidence="4">Reverse transcriptase/retrotransposon-derived protein RNase H-like domain-containing protein</fullName>
    </recommendedName>
</protein>
<dbReference type="CDD" id="cd00303">
    <property type="entry name" value="retropepsin_like"/>
    <property type="match status" value="1"/>
</dbReference>
<dbReference type="InterPro" id="IPR021109">
    <property type="entry name" value="Peptidase_aspartic_dom_sf"/>
</dbReference>
<evidence type="ECO:0000313" key="3">
    <source>
        <dbReference type="Proteomes" id="UP001187192"/>
    </source>
</evidence>
<dbReference type="Gene3D" id="2.40.70.10">
    <property type="entry name" value="Acid Proteases"/>
    <property type="match status" value="1"/>
</dbReference>
<gene>
    <name evidence="2" type="ORF">TIFTF001_035104</name>
</gene>
<dbReference type="EMBL" id="BTGU01000281">
    <property type="protein sequence ID" value="GMN66037.1"/>
    <property type="molecule type" value="Genomic_DNA"/>
</dbReference>
<feature type="compositionally biased region" description="Basic residues" evidence="1">
    <location>
        <begin position="50"/>
        <end position="61"/>
    </location>
</feature>
<evidence type="ECO:0008006" key="4">
    <source>
        <dbReference type="Google" id="ProtNLM"/>
    </source>
</evidence>
<reference evidence="2" key="1">
    <citation type="submission" date="2023-07" db="EMBL/GenBank/DDBJ databases">
        <title>draft genome sequence of fig (Ficus carica).</title>
        <authorList>
            <person name="Takahashi T."/>
            <person name="Nishimura K."/>
        </authorList>
    </citation>
    <scope>NUCLEOTIDE SEQUENCE</scope>
</reference>
<dbReference type="PANTHER" id="PTHR33240:SF15">
    <property type="entry name" value="GAG-PRO-LIKE PROTEIN"/>
    <property type="match status" value="1"/>
</dbReference>
<organism evidence="2 3">
    <name type="scientific">Ficus carica</name>
    <name type="common">Common fig</name>
    <dbReference type="NCBI Taxonomy" id="3494"/>
    <lineage>
        <taxon>Eukaryota</taxon>
        <taxon>Viridiplantae</taxon>
        <taxon>Streptophyta</taxon>
        <taxon>Embryophyta</taxon>
        <taxon>Tracheophyta</taxon>
        <taxon>Spermatophyta</taxon>
        <taxon>Magnoliopsida</taxon>
        <taxon>eudicotyledons</taxon>
        <taxon>Gunneridae</taxon>
        <taxon>Pentapetalae</taxon>
        <taxon>rosids</taxon>
        <taxon>fabids</taxon>
        <taxon>Rosales</taxon>
        <taxon>Moraceae</taxon>
        <taxon>Ficeae</taxon>
        <taxon>Ficus</taxon>
    </lineage>
</organism>
<comment type="caution">
    <text evidence="2">The sequence shown here is derived from an EMBL/GenBank/DDBJ whole genome shotgun (WGS) entry which is preliminary data.</text>
</comment>
<sequence>MDEGGNQDFQDLDRITEHPSTSTSEGCPSAMQAHTDGDPHGEPGEEPSRVRSRSRHTRITRSRAVEPPAIARDYPDNHLREIVNVRGSTTSVFDSLGRPGIYRRRRATTGAGWTTSNGSLTSSRIQDAVRSVLRRFYGCGREPRELPSTHADLERQRGCPLQVLLPDPNRSCPAVVSEASSWIDRLLQITGGLLRSCIPGFKDQEARSVPPVESCTDDTLIQTFREGVKDTRLVWTLAYDKPPTFAHLRGIAWRHAEADEYVRGRGLEAREQPWLSGRKTPAGRFCQYTPLVTTIERVLNQVSGQGLLRDPPPIRAYRARRNQNKYCNFHKDVGHDTKDYIQLRDQIELLIRDGHLREFVERIITPIGSSGRAAPVARQNPRPSSRTDEPKQEHIVHTIFGGIATRDTASSRRSYAREARRYVRGEYINMAEHISKICHQDSTPITFTDDEADQLLHPHNDALIEEIRVVDNVIRRVLVDNGSLADIIFIDVFSRLRIEGAVLTPAQTPLYGFAGECIRATGTVHLLVTIGDGTERVTRMVEFIVVDQPSIYNVILGRPTLNALKADSPAASDPSSERWRLFIDGSSNSGGAGAGLVLVNPDQYKTSQALHFNFKASNNEVVLRPSLDLRIEESYPNMN</sequence>
<dbReference type="Proteomes" id="UP001187192">
    <property type="component" value="Unassembled WGS sequence"/>
</dbReference>
<feature type="region of interest" description="Disordered" evidence="1">
    <location>
        <begin position="370"/>
        <end position="392"/>
    </location>
</feature>
<feature type="region of interest" description="Disordered" evidence="1">
    <location>
        <begin position="1"/>
        <end position="61"/>
    </location>
</feature>